<evidence type="ECO:0000256" key="1">
    <source>
        <dbReference type="SAM" id="Phobius"/>
    </source>
</evidence>
<keyword evidence="1" id="KW-0472">Membrane</keyword>
<dbReference type="RefSeq" id="WP_139592756.1">
    <property type="nucleotide sequence ID" value="NZ_CP031205.1"/>
</dbReference>
<dbReference type="InterPro" id="IPR036249">
    <property type="entry name" value="Thioredoxin-like_sf"/>
</dbReference>
<dbReference type="Proteomes" id="UP000307074">
    <property type="component" value="Plasmid pUCCLBBS449_G"/>
</dbReference>
<sequence length="138" mass="15674">MKKSSILLIVIVILVLVLGAGFFVYHRKTADPLTKINTVQLNRIVTNKKETLIYIGRPSCPACEVFNSRLSTQIKNNIFRPKVYYYNTNANRSDKNFTSTLKKLNITSVPDFLVIKNGKVVQTYTGLDEFSKVKSLLE</sequence>
<keyword evidence="1" id="KW-0812">Transmembrane</keyword>
<feature type="transmembrane region" description="Helical" evidence="1">
    <location>
        <begin position="6"/>
        <end position="25"/>
    </location>
</feature>
<proteinExistence type="predicted"/>
<dbReference type="Pfam" id="PF20207">
    <property type="entry name" value="DUF6568"/>
    <property type="match status" value="1"/>
</dbReference>
<dbReference type="CDD" id="cd02947">
    <property type="entry name" value="TRX_family"/>
    <property type="match status" value="1"/>
</dbReference>
<accession>A0A5B7Y3M2</accession>
<evidence type="ECO:0000313" key="3">
    <source>
        <dbReference type="Proteomes" id="UP000307074"/>
    </source>
</evidence>
<reference evidence="2 3" key="1">
    <citation type="submission" date="2018-07" db="EMBL/GenBank/DDBJ databases">
        <authorList>
            <person name="Feyereisen M."/>
        </authorList>
    </citation>
    <scope>NUCLEOTIDE SEQUENCE [LARGE SCALE GENOMIC DNA]</scope>
    <source>
        <strain evidence="2 3">UCCLBBS449</strain>
        <plasmid evidence="3">pucclbbs449_g</plasmid>
    </source>
</reference>
<evidence type="ECO:0000313" key="2">
    <source>
        <dbReference type="EMBL" id="QCZ54582.1"/>
    </source>
</evidence>
<keyword evidence="2" id="KW-0614">Plasmid</keyword>
<name>A0A5B7Y3M2_LEVBR</name>
<dbReference type="SUPFAM" id="SSF52833">
    <property type="entry name" value="Thioredoxin-like"/>
    <property type="match status" value="1"/>
</dbReference>
<dbReference type="InterPro" id="IPR046698">
    <property type="entry name" value="PedC-like"/>
</dbReference>
<dbReference type="EMBL" id="CP031205">
    <property type="protein sequence ID" value="QCZ54582.1"/>
    <property type="molecule type" value="Genomic_DNA"/>
</dbReference>
<organism evidence="2 3">
    <name type="scientific">Levilactobacillus brevis</name>
    <name type="common">Lactobacillus brevis</name>
    <dbReference type="NCBI Taxonomy" id="1580"/>
    <lineage>
        <taxon>Bacteria</taxon>
        <taxon>Bacillati</taxon>
        <taxon>Bacillota</taxon>
        <taxon>Bacilli</taxon>
        <taxon>Lactobacillales</taxon>
        <taxon>Lactobacillaceae</taxon>
        <taxon>Levilactobacillus</taxon>
    </lineage>
</organism>
<dbReference type="AlphaFoldDB" id="A0A5B7Y3M2"/>
<protein>
    <submittedName>
        <fullName evidence="2">Putative membrane associated protein</fullName>
    </submittedName>
</protein>
<gene>
    <name evidence="2" type="ORF">UCCLBBS449_pG0002</name>
</gene>
<keyword evidence="1" id="KW-1133">Transmembrane helix</keyword>
<geneLocation type="plasmid" evidence="3">
    <name>pucclbbs449_g</name>
</geneLocation>
<dbReference type="Gene3D" id="3.40.30.10">
    <property type="entry name" value="Glutaredoxin"/>
    <property type="match status" value="1"/>
</dbReference>